<evidence type="ECO:0008006" key="3">
    <source>
        <dbReference type="Google" id="ProtNLM"/>
    </source>
</evidence>
<reference evidence="1 2" key="1">
    <citation type="submission" date="2017-05" db="EMBL/GenBank/DDBJ databases">
        <authorList>
            <person name="Varghese N."/>
            <person name="Submissions S."/>
        </authorList>
    </citation>
    <scope>NUCLEOTIDE SEQUENCE [LARGE SCALE GENOMIC DNA]</scope>
    <source>
        <strain evidence="1 2">DSM 21194</strain>
    </source>
</reference>
<gene>
    <name evidence="1" type="ORF">SAMN06265218_103214</name>
</gene>
<name>A0A521BL73_9BACT</name>
<keyword evidence="2" id="KW-1185">Reference proteome</keyword>
<evidence type="ECO:0000313" key="2">
    <source>
        <dbReference type="Proteomes" id="UP000317593"/>
    </source>
</evidence>
<proteinExistence type="predicted"/>
<dbReference type="RefSeq" id="WP_142713438.1">
    <property type="nucleotide sequence ID" value="NZ_FXTH01000003.1"/>
</dbReference>
<evidence type="ECO:0000313" key="1">
    <source>
        <dbReference type="EMBL" id="SMO47908.1"/>
    </source>
</evidence>
<sequence>MNNENPVKPSDLETARKIRSACIKAAREGFNNASMSGLCSEGAMEAAISAIQQIDLEKTLKENPS</sequence>
<dbReference type="EMBL" id="FXTH01000003">
    <property type="protein sequence ID" value="SMO47908.1"/>
    <property type="molecule type" value="Genomic_DNA"/>
</dbReference>
<accession>A0A521BL73</accession>
<dbReference type="Proteomes" id="UP000317593">
    <property type="component" value="Unassembled WGS sequence"/>
</dbReference>
<protein>
    <recommendedName>
        <fullName evidence="3">Acetyltransferase</fullName>
    </recommendedName>
</protein>
<dbReference type="OrthoDB" id="6183506at2"/>
<organism evidence="1 2">
    <name type="scientific">Fodinibius sediminis</name>
    <dbReference type="NCBI Taxonomy" id="1214077"/>
    <lineage>
        <taxon>Bacteria</taxon>
        <taxon>Pseudomonadati</taxon>
        <taxon>Balneolota</taxon>
        <taxon>Balneolia</taxon>
        <taxon>Balneolales</taxon>
        <taxon>Balneolaceae</taxon>
        <taxon>Fodinibius</taxon>
    </lineage>
</organism>
<dbReference type="AlphaFoldDB" id="A0A521BL73"/>